<evidence type="ECO:0000313" key="2">
    <source>
        <dbReference type="EMBL" id="TBL74676.1"/>
    </source>
</evidence>
<evidence type="ECO:0000256" key="1">
    <source>
        <dbReference type="SAM" id="SignalP"/>
    </source>
</evidence>
<dbReference type="OrthoDB" id="2615856at2"/>
<feature type="chain" id="PRO_5038589756" evidence="1">
    <location>
        <begin position="21"/>
        <end position="179"/>
    </location>
</feature>
<feature type="signal peptide" evidence="1">
    <location>
        <begin position="1"/>
        <end position="20"/>
    </location>
</feature>
<dbReference type="Pfam" id="PF16800">
    <property type="entry name" value="Endopep_inhib"/>
    <property type="match status" value="1"/>
</dbReference>
<accession>A0A4Q9DKU9</accession>
<dbReference type="AlphaFoldDB" id="A0A4Q9DKU9"/>
<comment type="caution">
    <text evidence="2">The sequence shown here is derived from an EMBL/GenBank/DDBJ whole genome shotgun (WGS) entry which is preliminary data.</text>
</comment>
<dbReference type="Proteomes" id="UP000293142">
    <property type="component" value="Unassembled WGS sequence"/>
</dbReference>
<gene>
    <name evidence="2" type="ORF">EYB31_25520</name>
</gene>
<organism evidence="2 3">
    <name type="scientific">Paenibacillus thalictri</name>
    <dbReference type="NCBI Taxonomy" id="2527873"/>
    <lineage>
        <taxon>Bacteria</taxon>
        <taxon>Bacillati</taxon>
        <taxon>Bacillota</taxon>
        <taxon>Bacilli</taxon>
        <taxon>Bacillales</taxon>
        <taxon>Paenibacillaceae</taxon>
        <taxon>Paenibacillus</taxon>
    </lineage>
</organism>
<dbReference type="InterPro" id="IPR053749">
    <property type="entry name" value="TA_system-associated_sf"/>
</dbReference>
<reference evidence="2 3" key="1">
    <citation type="submission" date="2019-02" db="EMBL/GenBank/DDBJ databases">
        <title>Paenibacillus sp. nov., isolated from surface-sterilized tissue of Thalictrum simplex L.</title>
        <authorList>
            <person name="Tuo L."/>
        </authorList>
    </citation>
    <scope>NUCLEOTIDE SEQUENCE [LARGE SCALE GENOMIC DNA]</scope>
    <source>
        <strain evidence="2 3">N2SHLJ1</strain>
    </source>
</reference>
<protein>
    <submittedName>
        <fullName evidence="2">Uncharacterized protein</fullName>
    </submittedName>
</protein>
<proteinExistence type="predicted"/>
<dbReference type="InterPro" id="IPR031841">
    <property type="entry name" value="Endopep_inhib"/>
</dbReference>
<keyword evidence="1" id="KW-0732">Signal</keyword>
<sequence length="179" mass="20384">MNFVNIFLVLILLLHNIVTGTDANQPVHQLSQELALNLRSEGLERLSTFIDGGSACDQVERNTPANAEGYYYFCSDLDTYEKMYPYLEETFTHDIAKKLIESVVIVMNNRLSYQKVGWGSINDWSRANGTIKSGDEETVVYKFNVPVFGDDSPANEIQIEYKYVTNKGWRINSPARSLR</sequence>
<keyword evidence="3" id="KW-1185">Reference proteome</keyword>
<dbReference type="RefSeq" id="WP_131016259.1">
    <property type="nucleotide sequence ID" value="NZ_SIRE01000019.1"/>
</dbReference>
<dbReference type="Gene3D" id="3.10.450.420">
    <property type="match status" value="1"/>
</dbReference>
<dbReference type="EMBL" id="SIRE01000019">
    <property type="protein sequence ID" value="TBL74676.1"/>
    <property type="molecule type" value="Genomic_DNA"/>
</dbReference>
<name>A0A4Q9DKU9_9BACL</name>
<evidence type="ECO:0000313" key="3">
    <source>
        <dbReference type="Proteomes" id="UP000293142"/>
    </source>
</evidence>